<organism evidence="10 11">
    <name type="scientific">Alicycliphilus denitrificans</name>
    <dbReference type="NCBI Taxonomy" id="179636"/>
    <lineage>
        <taxon>Bacteria</taxon>
        <taxon>Pseudomonadati</taxon>
        <taxon>Pseudomonadota</taxon>
        <taxon>Betaproteobacteria</taxon>
        <taxon>Burkholderiales</taxon>
        <taxon>Comamonadaceae</taxon>
        <taxon>Alicycliphilus</taxon>
    </lineage>
</organism>
<keyword evidence="3" id="KW-1003">Cell membrane</keyword>
<evidence type="ECO:0000256" key="7">
    <source>
        <dbReference type="ARBA" id="ARBA00023136"/>
    </source>
</evidence>
<accession>A0A858ZSQ4</accession>
<feature type="domain" description="ABC transmembrane type-1" evidence="9">
    <location>
        <begin position="362"/>
        <end position="559"/>
    </location>
</feature>
<reference evidence="10 11" key="1">
    <citation type="submission" date="2020-05" db="EMBL/GenBank/DDBJ databases">
        <title>Complete genome sequence of Alicycliphilus denitrificans DP3.</title>
        <authorList>
            <person name="Chen X."/>
        </authorList>
    </citation>
    <scope>NUCLEOTIDE SEQUENCE [LARGE SCALE GENOMIC DNA]</scope>
    <source>
        <strain evidence="10 11">DP3</strain>
    </source>
</reference>
<name>A0A858ZSQ4_9BURK</name>
<dbReference type="GO" id="GO:0005886">
    <property type="term" value="C:plasma membrane"/>
    <property type="evidence" value="ECO:0007669"/>
    <property type="project" value="UniProtKB-SubCell"/>
</dbReference>
<evidence type="ECO:0000256" key="8">
    <source>
        <dbReference type="RuleBase" id="RU363032"/>
    </source>
</evidence>
<dbReference type="OMA" id="EGCNYVT"/>
<keyword evidence="5 8" id="KW-0812">Transmembrane</keyword>
<keyword evidence="2 8" id="KW-0813">Transport</keyword>
<evidence type="ECO:0000256" key="2">
    <source>
        <dbReference type="ARBA" id="ARBA00022448"/>
    </source>
</evidence>
<evidence type="ECO:0000313" key="10">
    <source>
        <dbReference type="EMBL" id="QKD43521.1"/>
    </source>
</evidence>
<protein>
    <submittedName>
        <fullName evidence="10">Iron ABC transporter permease</fullName>
    </submittedName>
</protein>
<dbReference type="RefSeq" id="WP_013722726.1">
    <property type="nucleotide sequence ID" value="NZ_CP051298.1"/>
</dbReference>
<feature type="transmembrane region" description="Helical" evidence="8">
    <location>
        <begin position="79"/>
        <end position="101"/>
    </location>
</feature>
<feature type="transmembrane region" description="Helical" evidence="8">
    <location>
        <begin position="24"/>
        <end position="50"/>
    </location>
</feature>
<feature type="transmembrane region" description="Helical" evidence="8">
    <location>
        <begin position="202"/>
        <end position="224"/>
    </location>
</feature>
<feature type="transmembrane region" description="Helical" evidence="8">
    <location>
        <begin position="259"/>
        <end position="279"/>
    </location>
</feature>
<feature type="transmembrane region" description="Helical" evidence="8">
    <location>
        <begin position="487"/>
        <end position="515"/>
    </location>
</feature>
<evidence type="ECO:0000256" key="4">
    <source>
        <dbReference type="ARBA" id="ARBA00022519"/>
    </source>
</evidence>
<feature type="transmembrane region" description="Helical" evidence="8">
    <location>
        <begin position="308"/>
        <end position="334"/>
    </location>
</feature>
<dbReference type="InterPro" id="IPR000515">
    <property type="entry name" value="MetI-like"/>
</dbReference>
<evidence type="ECO:0000256" key="6">
    <source>
        <dbReference type="ARBA" id="ARBA00022989"/>
    </source>
</evidence>
<feature type="transmembrane region" description="Helical" evidence="8">
    <location>
        <begin position="432"/>
        <end position="449"/>
    </location>
</feature>
<sequence>MPATTLQTGARARSPRTLASPGPLIAFGLILAFLLCFLVLPVGTVIYTAFVTETGAPTLGHFGNFFGQLVFRESFFNSLWVALASTFFASVIAVPLAYLTVRFEFRGALLIQTLGVLPLIMPPFVGAVALQLIFGRSGSVNLLLDDWLGFTVPVMDGLVGVTFVESIHYFPFILLNLVAAMRNIDGAMEESALNLGARGLRLFRRVIFPLAMPGYLAGAALVFVKVFDDLGTPLVMGVSNMLAPQAYLRITSVGVDDPLGYVISVIMIGFSILALWLAARVMKGRDYATLQKGGNALQKRRLGRWESLLAYGWILLVLAVVLAPHAGILLMSFAKVWSFSVLPDAYTLEHYATVFSDAGGMIGNTLLYCLLAAGLDVVIGTAIAYLILRTRLPARQWLDWLASAALAIPGLVLAIGYLRLFKGVQLPGSDRLVVQTWVLIMLAYAVRRLPYALRSCMAALQQVHVSLEEAAQSLGASRLSTMRRVMVPLMAGGILAGFVTSFITAAVELSATLVLVSTESQAPMSLGIYLYMQSIAGRGPGAALGVLAVAVVGLGTYFSHRFVERSRAAVQPSSRA</sequence>
<comment type="subcellular location">
    <subcellularLocation>
        <location evidence="1">Cell inner membrane</location>
        <topology evidence="1">Multi-pass membrane protein</topology>
    </subcellularLocation>
    <subcellularLocation>
        <location evidence="8">Cell membrane</location>
        <topology evidence="8">Multi-pass membrane protein</topology>
    </subcellularLocation>
</comment>
<evidence type="ECO:0000313" key="11">
    <source>
        <dbReference type="Proteomes" id="UP000500755"/>
    </source>
</evidence>
<evidence type="ECO:0000256" key="3">
    <source>
        <dbReference type="ARBA" id="ARBA00022475"/>
    </source>
</evidence>
<dbReference type="PANTHER" id="PTHR43357">
    <property type="entry name" value="INNER MEMBRANE ABC TRANSPORTER PERMEASE PROTEIN YDCV"/>
    <property type="match status" value="1"/>
</dbReference>
<evidence type="ECO:0000256" key="1">
    <source>
        <dbReference type="ARBA" id="ARBA00004429"/>
    </source>
</evidence>
<dbReference type="EMBL" id="CP051298">
    <property type="protein sequence ID" value="QKD43521.1"/>
    <property type="molecule type" value="Genomic_DNA"/>
</dbReference>
<dbReference type="GO" id="GO:0055085">
    <property type="term" value="P:transmembrane transport"/>
    <property type="evidence" value="ECO:0007669"/>
    <property type="project" value="InterPro"/>
</dbReference>
<feature type="transmembrane region" description="Helical" evidence="8">
    <location>
        <begin position="108"/>
        <end position="134"/>
    </location>
</feature>
<comment type="similarity">
    <text evidence="8">Belongs to the binding-protein-dependent transport system permease family.</text>
</comment>
<feature type="transmembrane region" description="Helical" evidence="8">
    <location>
        <begin position="535"/>
        <end position="558"/>
    </location>
</feature>
<dbReference type="AlphaFoldDB" id="A0A858ZSQ4"/>
<keyword evidence="6 8" id="KW-1133">Transmembrane helix</keyword>
<dbReference type="Gene3D" id="1.10.3720.10">
    <property type="entry name" value="MetI-like"/>
    <property type="match status" value="2"/>
</dbReference>
<proteinExistence type="inferred from homology"/>
<evidence type="ECO:0000256" key="5">
    <source>
        <dbReference type="ARBA" id="ARBA00022692"/>
    </source>
</evidence>
<keyword evidence="7 8" id="KW-0472">Membrane</keyword>
<dbReference type="PROSITE" id="PS50928">
    <property type="entry name" value="ABC_TM1"/>
    <property type="match status" value="2"/>
</dbReference>
<feature type="transmembrane region" description="Helical" evidence="8">
    <location>
        <begin position="154"/>
        <end position="181"/>
    </location>
</feature>
<dbReference type="PANTHER" id="PTHR43357:SF4">
    <property type="entry name" value="INNER MEMBRANE ABC TRANSPORTER PERMEASE PROTEIN YDCV"/>
    <property type="match status" value="1"/>
</dbReference>
<feature type="domain" description="ABC transmembrane type-1" evidence="9">
    <location>
        <begin position="75"/>
        <end position="274"/>
    </location>
</feature>
<dbReference type="SUPFAM" id="SSF161098">
    <property type="entry name" value="MetI-like"/>
    <property type="match status" value="2"/>
</dbReference>
<keyword evidence="4" id="KW-0997">Cell inner membrane</keyword>
<evidence type="ECO:0000259" key="9">
    <source>
        <dbReference type="PROSITE" id="PS50928"/>
    </source>
</evidence>
<dbReference type="InterPro" id="IPR035906">
    <property type="entry name" value="MetI-like_sf"/>
</dbReference>
<feature type="transmembrane region" description="Helical" evidence="8">
    <location>
        <begin position="365"/>
        <end position="388"/>
    </location>
</feature>
<dbReference type="Proteomes" id="UP000500755">
    <property type="component" value="Chromosome"/>
</dbReference>
<dbReference type="CDD" id="cd06261">
    <property type="entry name" value="TM_PBP2"/>
    <property type="match status" value="2"/>
</dbReference>
<feature type="transmembrane region" description="Helical" evidence="8">
    <location>
        <begin position="400"/>
        <end position="420"/>
    </location>
</feature>
<gene>
    <name evidence="10" type="ORF">HF896_07790</name>
</gene>
<dbReference type="Pfam" id="PF00528">
    <property type="entry name" value="BPD_transp_1"/>
    <property type="match status" value="2"/>
</dbReference>